<dbReference type="PROSITE" id="PS00154">
    <property type="entry name" value="ATPASE_E1_E2"/>
    <property type="match status" value="1"/>
</dbReference>
<dbReference type="SUPFAM" id="SSF55008">
    <property type="entry name" value="HMA, heavy metal-associated domain"/>
    <property type="match status" value="1"/>
</dbReference>
<dbReference type="Gene3D" id="3.30.70.100">
    <property type="match status" value="1"/>
</dbReference>
<evidence type="ECO:0000256" key="7">
    <source>
        <dbReference type="ARBA" id="ARBA00023136"/>
    </source>
</evidence>
<dbReference type="InterPro" id="IPR025110">
    <property type="entry name" value="AMP-bd_C"/>
</dbReference>
<keyword evidence="3 15" id="KW-0812">Transmembrane</keyword>
<dbReference type="Gene3D" id="3.40.309.10">
    <property type="entry name" value="Aldehyde Dehydrogenase, Chain A, domain 2"/>
    <property type="match status" value="1"/>
</dbReference>
<dbReference type="InterPro" id="IPR023214">
    <property type="entry name" value="HAD_sf"/>
</dbReference>
<dbReference type="GO" id="GO:0016887">
    <property type="term" value="F:ATP hydrolysis activity"/>
    <property type="evidence" value="ECO:0007669"/>
    <property type="project" value="InterPro"/>
</dbReference>
<dbReference type="InterPro" id="IPR036412">
    <property type="entry name" value="HAD-like_sf"/>
</dbReference>
<dbReference type="PROSITE" id="PS00455">
    <property type="entry name" value="AMP_BINDING"/>
    <property type="match status" value="1"/>
</dbReference>
<dbReference type="InterPro" id="IPR029510">
    <property type="entry name" value="Ald_DH_CS_GLU"/>
</dbReference>
<feature type="transmembrane region" description="Helical" evidence="15">
    <location>
        <begin position="398"/>
        <end position="416"/>
    </location>
</feature>
<gene>
    <name evidence="17" type="ORF">FPANT_5156</name>
</gene>
<reference evidence="17 18" key="1">
    <citation type="submission" date="2020-05" db="EMBL/GenBank/DDBJ databases">
        <title>Identification and distribution of gene clusters putatively required for synthesis of sphingolipid metabolism inhibitors in phylogenetically diverse species of the filamentous fungus Fusarium.</title>
        <authorList>
            <person name="Kim H.-S."/>
            <person name="Busman M."/>
            <person name="Brown D.W."/>
            <person name="Divon H."/>
            <person name="Uhlig S."/>
            <person name="Proctor R.H."/>
        </authorList>
    </citation>
    <scope>NUCLEOTIDE SEQUENCE [LARGE SCALE GENOMIC DNA]</scope>
    <source>
        <strain evidence="17 18">NRRL 25211</strain>
    </source>
</reference>
<dbReference type="Pfam" id="PF00403">
    <property type="entry name" value="HMA"/>
    <property type="match status" value="1"/>
</dbReference>
<dbReference type="PROSITE" id="PS50846">
    <property type="entry name" value="HMA_2"/>
    <property type="match status" value="1"/>
</dbReference>
<dbReference type="GO" id="GO:0016020">
    <property type="term" value="C:membrane"/>
    <property type="evidence" value="ECO:0007669"/>
    <property type="project" value="UniProtKB-SubCell"/>
</dbReference>
<feature type="active site" evidence="13">
    <location>
        <position position="961"/>
    </location>
</feature>
<dbReference type="InterPro" id="IPR016160">
    <property type="entry name" value="Ald_DH_CS_CYS"/>
</dbReference>
<feature type="domain" description="HMA" evidence="16">
    <location>
        <begin position="56"/>
        <end position="122"/>
    </location>
</feature>
<dbReference type="Pfam" id="PF00122">
    <property type="entry name" value="E1-E2_ATPase"/>
    <property type="match status" value="1"/>
</dbReference>
<dbReference type="Proteomes" id="UP000544095">
    <property type="component" value="Unassembled WGS sequence"/>
</dbReference>
<dbReference type="Gene3D" id="3.40.50.980">
    <property type="match status" value="2"/>
</dbReference>
<dbReference type="PANTHER" id="PTHR11699">
    <property type="entry name" value="ALDEHYDE DEHYDROGENASE-RELATED"/>
    <property type="match status" value="1"/>
</dbReference>
<feature type="transmembrane region" description="Helical" evidence="15">
    <location>
        <begin position="148"/>
        <end position="169"/>
    </location>
</feature>
<evidence type="ECO:0000256" key="13">
    <source>
        <dbReference type="PROSITE-ProRule" id="PRU10007"/>
    </source>
</evidence>
<dbReference type="Pfam" id="PF00501">
    <property type="entry name" value="AMP-binding"/>
    <property type="match status" value="1"/>
</dbReference>
<dbReference type="Pfam" id="PF00171">
    <property type="entry name" value="Aldedh"/>
    <property type="match status" value="1"/>
</dbReference>
<keyword evidence="6 14" id="KW-0560">Oxidoreductase</keyword>
<evidence type="ECO:0000256" key="3">
    <source>
        <dbReference type="ARBA" id="ARBA00022692"/>
    </source>
</evidence>
<dbReference type="InterPro" id="IPR001757">
    <property type="entry name" value="P_typ_ATPase"/>
</dbReference>
<organism evidence="17 18">
    <name type="scientific">Fusarium pseudoanthophilum</name>
    <dbReference type="NCBI Taxonomy" id="48495"/>
    <lineage>
        <taxon>Eukaryota</taxon>
        <taxon>Fungi</taxon>
        <taxon>Dikarya</taxon>
        <taxon>Ascomycota</taxon>
        <taxon>Pezizomycotina</taxon>
        <taxon>Sordariomycetes</taxon>
        <taxon>Hypocreomycetidae</taxon>
        <taxon>Hypocreales</taxon>
        <taxon>Nectriaceae</taxon>
        <taxon>Fusarium</taxon>
        <taxon>Fusarium fujikuroi species complex</taxon>
    </lineage>
</organism>
<dbReference type="InterPro" id="IPR018303">
    <property type="entry name" value="ATPase_P-typ_P_site"/>
</dbReference>
<comment type="caution">
    <text evidence="17">The sequence shown here is derived from an EMBL/GenBank/DDBJ whole genome shotgun (WGS) entry which is preliminary data.</text>
</comment>
<evidence type="ECO:0000256" key="11">
    <source>
        <dbReference type="ARBA" id="ARBA00074663"/>
    </source>
</evidence>
<dbReference type="SUPFAM" id="SSF53720">
    <property type="entry name" value="ALDH-like"/>
    <property type="match status" value="1"/>
</dbReference>
<dbReference type="CDD" id="cd07106">
    <property type="entry name" value="ALDH_AldA-AAD23400"/>
    <property type="match status" value="1"/>
</dbReference>
<dbReference type="Gene3D" id="3.30.300.30">
    <property type="match status" value="1"/>
</dbReference>
<evidence type="ECO:0000256" key="10">
    <source>
        <dbReference type="ARBA" id="ARBA00054117"/>
    </source>
</evidence>
<dbReference type="InterPro" id="IPR044086">
    <property type="entry name" value="LUC3-like"/>
</dbReference>
<dbReference type="FunFam" id="3.40.309.10:FF:000009">
    <property type="entry name" value="Aldehyde dehydrogenase A"/>
    <property type="match status" value="1"/>
</dbReference>
<dbReference type="SUPFAM" id="SSF81653">
    <property type="entry name" value="Calcium ATPase, transduction domain A"/>
    <property type="match status" value="1"/>
</dbReference>
<dbReference type="InterPro" id="IPR036163">
    <property type="entry name" value="HMA_dom_sf"/>
</dbReference>
<dbReference type="SUPFAM" id="SSF56801">
    <property type="entry name" value="Acetyl-CoA synthetase-like"/>
    <property type="match status" value="1"/>
</dbReference>
<dbReference type="PRINTS" id="PR00119">
    <property type="entry name" value="CATATPASE"/>
</dbReference>
<dbReference type="EC" id="1.2.1.3" evidence="8"/>
<dbReference type="Gene3D" id="3.40.605.10">
    <property type="entry name" value="Aldehyde Dehydrogenase, Chain A, domain 1"/>
    <property type="match status" value="1"/>
</dbReference>
<dbReference type="PROSITE" id="PS00687">
    <property type="entry name" value="ALDEHYDE_DEHYDR_GLU"/>
    <property type="match status" value="1"/>
</dbReference>
<evidence type="ECO:0000256" key="4">
    <source>
        <dbReference type="ARBA" id="ARBA00022723"/>
    </source>
</evidence>
<comment type="catalytic activity">
    <reaction evidence="9">
        <text>an aldehyde + NAD(+) + H2O = a carboxylate + NADH + 2 H(+)</text>
        <dbReference type="Rhea" id="RHEA:16185"/>
        <dbReference type="ChEBI" id="CHEBI:15377"/>
        <dbReference type="ChEBI" id="CHEBI:15378"/>
        <dbReference type="ChEBI" id="CHEBI:17478"/>
        <dbReference type="ChEBI" id="CHEBI:29067"/>
        <dbReference type="ChEBI" id="CHEBI:57540"/>
        <dbReference type="ChEBI" id="CHEBI:57945"/>
        <dbReference type="EC" id="1.2.1.3"/>
    </reaction>
</comment>
<comment type="subcellular location">
    <subcellularLocation>
        <location evidence="1">Membrane</location>
    </subcellularLocation>
</comment>
<dbReference type="Pfam" id="PF00702">
    <property type="entry name" value="Hydrolase"/>
    <property type="match status" value="1"/>
</dbReference>
<keyword evidence="4" id="KW-0479">Metal-binding</keyword>
<dbReference type="InterPro" id="IPR059000">
    <property type="entry name" value="ATPase_P-type_domA"/>
</dbReference>
<keyword evidence="18" id="KW-1185">Reference proteome</keyword>
<evidence type="ECO:0000256" key="8">
    <source>
        <dbReference type="ARBA" id="ARBA00024226"/>
    </source>
</evidence>
<dbReference type="Gene3D" id="3.40.50.1000">
    <property type="entry name" value="HAD superfamily/HAD-like"/>
    <property type="match status" value="2"/>
</dbReference>
<dbReference type="InterPro" id="IPR016161">
    <property type="entry name" value="Ald_DH/histidinol_DH"/>
</dbReference>
<dbReference type="InterPro" id="IPR020845">
    <property type="entry name" value="AMP-binding_CS"/>
</dbReference>
<dbReference type="Gene3D" id="3.40.1110.10">
    <property type="entry name" value="Calcium-transporting ATPase, cytoplasmic domain N"/>
    <property type="match status" value="1"/>
</dbReference>
<evidence type="ECO:0000313" key="17">
    <source>
        <dbReference type="EMBL" id="KAF5593265.1"/>
    </source>
</evidence>
<feature type="transmembrane region" description="Helical" evidence="15">
    <location>
        <begin position="175"/>
        <end position="196"/>
    </location>
</feature>
<feature type="transmembrane region" description="Helical" evidence="15">
    <location>
        <begin position="436"/>
        <end position="461"/>
    </location>
</feature>
<evidence type="ECO:0000256" key="2">
    <source>
        <dbReference type="ARBA" id="ARBA00009986"/>
    </source>
</evidence>
<dbReference type="InterPro" id="IPR000873">
    <property type="entry name" value="AMP-dep_synth/lig_dom"/>
</dbReference>
<dbReference type="GO" id="GO:0005524">
    <property type="term" value="F:ATP binding"/>
    <property type="evidence" value="ECO:0007669"/>
    <property type="project" value="InterPro"/>
</dbReference>
<dbReference type="CDD" id="cd00371">
    <property type="entry name" value="HMA"/>
    <property type="match status" value="1"/>
</dbReference>
<dbReference type="GO" id="GO:0004029">
    <property type="term" value="F:aldehyde dehydrogenase (NAD+) activity"/>
    <property type="evidence" value="ECO:0007669"/>
    <property type="project" value="UniProtKB-EC"/>
</dbReference>
<feature type="transmembrane region" description="Helical" evidence="15">
    <location>
        <begin position="243"/>
        <end position="261"/>
    </location>
</feature>
<comment type="similarity">
    <text evidence="2 14">Belongs to the aldehyde dehydrogenase family.</text>
</comment>
<comment type="function">
    <text evidence="10">Putative aldehyde dehydrogenase; part of the gene cluster that mediates the biosynthesis of the mycotoxin fusarin C. Within the cluster, FUS1, FUS2, FUS8 and FUS9 are sufficient for fusarin production. The other FUS cluster members are not essential for fusarin C biosynthesis.</text>
</comment>
<dbReference type="InterPro" id="IPR016163">
    <property type="entry name" value="Ald_DH_C"/>
</dbReference>
<dbReference type="Gene3D" id="2.70.150.10">
    <property type="entry name" value="Calcium-transporting ATPase, cytoplasmic transduction domain A"/>
    <property type="match status" value="1"/>
</dbReference>
<dbReference type="EMBL" id="JAAOAR010000243">
    <property type="protein sequence ID" value="KAF5593265.1"/>
    <property type="molecule type" value="Genomic_DNA"/>
</dbReference>
<name>A0A8H5PAV2_9HYPO</name>
<sequence>MACCYIAAFCISQLVKVYQFLDVDDAIRYNEDEPELPYPTSKSANIEDIKCDKSNASLVLSLSGLTCSACSSAVESALRSHPDVDQVRVSLALQQVILIGKTSSFDTQSIMRLVTDLGYGVELGPRSPQEVIRVLKSKEEITRLKSSLSSLAGCATAIQTIGFLVSIGQGRIPSIILFAAHLLCAALTLFAQWQYISWIHKDGWKAICRGQPNMNTLVSSSISLGTFISFIDLLAYGTTGANSYYTTVIGLALVVVAGRYIELMSRRTTSEDLMRVYKPLTQNNYTRLHSTGKVVPQSYLAAGDQIIIPPYSIIPCDCYVAEGTSSINQALITGEALPVRKSVGDFLLGGTRNLGKELVAVVDKEQGNSFYSQLVQGAVEAAGSKDQDNRTVDMVTKYLVGFVMSLALVVSLKDIYVSAELLSYEVIRVAMARAMTILTCACPCALGLAIPSAVVAAVGIASQNGLPITRGYNTIQKLSSTQSIVFDKTGTLTRAVLDITDFETTEAWKKPIAEFWTYICAVEEGSVTSHPIGRAIFTAGDAVRDDAEKTIQRLYERGYETHLLTGDMPQSANRISQQLKIPVLASEATPQDKLDLVKRLQKEGKTVAMVGDGLNDGLSLAAADVGIALYHDVATPTVGATVFILNSRLDSIPLLLEITKLTMKQIRYNLAWVFGYNALALSMASGLFSPFGIVLTPPLAAASNKNTLTIAKMTKPSINFKGDFVQIIDGQSAPTKETRHGLNPANLQEMDKVPVATQQDLDRAVAAAKKAFKTWSKLPYEERRESVLAFADAVDSHRDEFQALLTAEQGKPIPQAAYETDAAIEWMRGMAQIPLPEDVLEDTEQRTIISRYTPIGVVAALVPWNFPLLLATGKIAPALLTGNVIIVKPSPFTPYGGLKLVELAQQFFPSGVVQSLSGDDKLGPWMTSHPGVDKISFTGSTATGKAVLRSASSTLKRVTLELGGNDPAIIFPDVDIDKVAEKVAFFAFLNSGQICLNLKRIFVHQSIYPQFKEALVKHVKSYTLGDGSKEGVTHGPLQNAPQFKRVKGFFEDIEKEGWNVAVGGKIESSEGYFVNPTIIDVPPETSRIVVEEPFGPIVPLLTWSSEEEVIERANDTTMGLGASIWCNDIRRAHRIAREIQAGNVWVNTHFDLTPMAAFGGHKESGIGTEWGANGLKGFCNVQTLFLNKNVVSYRSGPTHTKPYLSSLELQNSPSSKVTPALHSGTEPLEIWSKSKLRYVDLEYRSSIAAKALLNAGLKHGDAVGIFAGNRSEYIELFLASARIGCPFVVFNTTNSPHELCSAVARSDCKALFIASSIGSINTDDHVYQVATRVEVGASLEQLIMFDRSASRELFNCHRYDDFLNNGTNGSTTDEQLERAETSVQPSDVLNMQFTSGTTGLPKVSMLTHNNLLNDGRYVGHAMRLTQEDVVCCPPPLFHCFGLVMGFLASFTHGSTIVFPSDRFNARQTLDAVEAEKATALLGVPTMFISELEQMESQPRRITTVRTGLVAGSPVSPSLMNELRAKMNVQGMLIAYGMTETSPVTFITSLDDPDDRMLTSLGRVLPHTAAKIVDTNGNVLPIGERGEICTSGFALQKGYYKDEIKTLEAMRGDENGVLWMHTGDEGYLDEEGYGFITGRIKDLIIRGGENLSPSEIENQLLRHPAVREACVVAVKDKIHGEVVAAFLQACSPEKRPSDGDIRDWVLQDLSPVKVPAFIFWLGHDGVDAELPKTGSGKYQKHIIRDIADRLAGKLSTTED</sequence>
<dbReference type="Pfam" id="PF13193">
    <property type="entry name" value="AMP-binding_C"/>
    <property type="match status" value="1"/>
</dbReference>
<evidence type="ECO:0000313" key="18">
    <source>
        <dbReference type="Proteomes" id="UP000544095"/>
    </source>
</evidence>
<evidence type="ECO:0000256" key="15">
    <source>
        <dbReference type="SAM" id="Phobius"/>
    </source>
</evidence>
<evidence type="ECO:0000256" key="6">
    <source>
        <dbReference type="ARBA" id="ARBA00023002"/>
    </source>
</evidence>
<protein>
    <recommendedName>
        <fullName evidence="11">Putative aldehyde dehydrogenase FUS7</fullName>
        <ecNumber evidence="8">1.2.1.3</ecNumber>
    </recommendedName>
    <alternativeName>
        <fullName evidence="12">Fusarin biosynthesis protein 7</fullName>
    </alternativeName>
</protein>
<dbReference type="InterPro" id="IPR023299">
    <property type="entry name" value="ATPase_P-typ_cyto_dom_N"/>
</dbReference>
<feature type="transmembrane region" description="Helical" evidence="15">
    <location>
        <begin position="217"/>
        <end position="237"/>
    </location>
</feature>
<keyword evidence="7 15" id="KW-0472">Membrane</keyword>
<dbReference type="InterPro" id="IPR008250">
    <property type="entry name" value="ATPase_P-typ_transduc_dom_A_sf"/>
</dbReference>
<dbReference type="FunFam" id="3.40.605.10:FF:000007">
    <property type="entry name" value="NAD/NADP-dependent betaine aldehyde dehydrogenase"/>
    <property type="match status" value="1"/>
</dbReference>
<dbReference type="Gene3D" id="2.30.38.10">
    <property type="entry name" value="Luciferase, Domain 3"/>
    <property type="match status" value="1"/>
</dbReference>
<proteinExistence type="inferred from homology"/>
<dbReference type="InterPro" id="IPR015590">
    <property type="entry name" value="Aldehyde_DH_dom"/>
</dbReference>
<evidence type="ECO:0000256" key="5">
    <source>
        <dbReference type="ARBA" id="ARBA00022989"/>
    </source>
</evidence>
<dbReference type="GO" id="GO:0046872">
    <property type="term" value="F:metal ion binding"/>
    <property type="evidence" value="ECO:0007669"/>
    <property type="project" value="UniProtKB-KW"/>
</dbReference>
<dbReference type="InterPro" id="IPR017969">
    <property type="entry name" value="Heavy-metal-associated_CS"/>
</dbReference>
<evidence type="ECO:0000256" key="12">
    <source>
        <dbReference type="ARBA" id="ARBA00078750"/>
    </source>
</evidence>
<dbReference type="InterPro" id="IPR006121">
    <property type="entry name" value="HMA_dom"/>
</dbReference>
<dbReference type="PROSITE" id="PS00070">
    <property type="entry name" value="ALDEHYDE_DEHYDR_CYS"/>
    <property type="match status" value="1"/>
</dbReference>
<evidence type="ECO:0000256" key="1">
    <source>
        <dbReference type="ARBA" id="ARBA00004370"/>
    </source>
</evidence>
<evidence type="ECO:0000256" key="14">
    <source>
        <dbReference type="RuleBase" id="RU003345"/>
    </source>
</evidence>
<accession>A0A8H5PAV2</accession>
<dbReference type="NCBIfam" id="TIGR01494">
    <property type="entry name" value="ATPase_P-type"/>
    <property type="match status" value="2"/>
</dbReference>
<evidence type="ECO:0000259" key="16">
    <source>
        <dbReference type="PROSITE" id="PS50846"/>
    </source>
</evidence>
<dbReference type="PROSITE" id="PS01047">
    <property type="entry name" value="HMA_1"/>
    <property type="match status" value="1"/>
</dbReference>
<dbReference type="SUPFAM" id="SSF56784">
    <property type="entry name" value="HAD-like"/>
    <property type="match status" value="1"/>
</dbReference>
<dbReference type="InterPro" id="IPR045851">
    <property type="entry name" value="AMP-bd_C_sf"/>
</dbReference>
<dbReference type="InterPro" id="IPR016162">
    <property type="entry name" value="Ald_DH_N"/>
</dbReference>
<feature type="transmembrane region" description="Helical" evidence="15">
    <location>
        <begin position="670"/>
        <end position="695"/>
    </location>
</feature>
<evidence type="ECO:0000256" key="9">
    <source>
        <dbReference type="ARBA" id="ARBA00049194"/>
    </source>
</evidence>
<keyword evidence="5 15" id="KW-1133">Transmembrane helix</keyword>